<dbReference type="Proteomes" id="UP000295937">
    <property type="component" value="Unassembled WGS sequence"/>
</dbReference>
<keyword evidence="4 9" id="KW-0812">Transmembrane</keyword>
<protein>
    <recommendedName>
        <fullName evidence="9">Sec-independent protein translocase protein TatA</fullName>
    </recommendedName>
</protein>
<evidence type="ECO:0000256" key="2">
    <source>
        <dbReference type="ARBA" id="ARBA00022448"/>
    </source>
</evidence>
<evidence type="ECO:0000313" key="11">
    <source>
        <dbReference type="Proteomes" id="UP000295937"/>
    </source>
</evidence>
<evidence type="ECO:0000256" key="8">
    <source>
        <dbReference type="ARBA" id="ARBA00023136"/>
    </source>
</evidence>
<comment type="similarity">
    <text evidence="9">Belongs to the TatA/E family.</text>
</comment>
<dbReference type="GO" id="GO:0043953">
    <property type="term" value="P:protein transport by the Tat complex"/>
    <property type="evidence" value="ECO:0007669"/>
    <property type="project" value="UniProtKB-UniRule"/>
</dbReference>
<comment type="caution">
    <text evidence="10">The sequence shown here is derived from an EMBL/GenBank/DDBJ whole genome shotgun (WGS) entry which is preliminary data.</text>
</comment>
<organism evidence="10 11">
    <name type="scientific">Candidatus Pantoea edessiphila</name>
    <dbReference type="NCBI Taxonomy" id="2044610"/>
    <lineage>
        <taxon>Bacteria</taxon>
        <taxon>Pseudomonadati</taxon>
        <taxon>Pseudomonadota</taxon>
        <taxon>Gammaproteobacteria</taxon>
        <taxon>Enterobacterales</taxon>
        <taxon>Erwiniaceae</taxon>
        <taxon>Pantoea</taxon>
    </lineage>
</organism>
<evidence type="ECO:0000256" key="7">
    <source>
        <dbReference type="ARBA" id="ARBA00023010"/>
    </source>
</evidence>
<comment type="subcellular location">
    <subcellularLocation>
        <location evidence="1 9">Cell membrane</location>
        <topology evidence="1 9">Single-pass membrane protein</topology>
    </subcellularLocation>
</comment>
<dbReference type="NCBIfam" id="TIGR01411">
    <property type="entry name" value="tatAE"/>
    <property type="match status" value="1"/>
</dbReference>
<dbReference type="GO" id="GO:0033281">
    <property type="term" value="C:TAT protein transport complex"/>
    <property type="evidence" value="ECO:0007669"/>
    <property type="project" value="UniProtKB-UniRule"/>
</dbReference>
<feature type="transmembrane region" description="Helical" evidence="9">
    <location>
        <begin position="6"/>
        <end position="22"/>
    </location>
</feature>
<dbReference type="OrthoDB" id="7066617at2"/>
<reference evidence="10 11" key="1">
    <citation type="journal article" date="2018" name="Genome Biol. Evol.">
        <title>Cladogenesis and Genomic Streamlining in Extracellular Endosymbionts of Tropical Stink Bugs.</title>
        <authorList>
            <person name="Otero-Bravo A."/>
            <person name="Goffredi S."/>
            <person name="Sabree Z.L."/>
        </authorList>
    </citation>
    <scope>NUCLEOTIDE SEQUENCE [LARGE SCALE GENOMIC DNA]</scope>
    <source>
        <strain evidence="10 11">SoEO</strain>
    </source>
</reference>
<dbReference type="PANTHER" id="PTHR42982:SF1">
    <property type="entry name" value="SEC-INDEPENDENT PROTEIN TRANSLOCASE PROTEIN TATA"/>
    <property type="match status" value="1"/>
</dbReference>
<comment type="subunit">
    <text evidence="9">The Tat system comprises two distinct complexes: a TatABC complex, containing multiple copies of TatA, TatB and TatC subunits, and a separate TatA complex, containing only TatA subunits. Substrates initially bind to the TatABC complex, which probably triggers association of the separate TatA complex to form the active translocon.</text>
</comment>
<keyword evidence="2 9" id="KW-0813">Transport</keyword>
<evidence type="ECO:0000256" key="4">
    <source>
        <dbReference type="ARBA" id="ARBA00022692"/>
    </source>
</evidence>
<evidence type="ECO:0000256" key="5">
    <source>
        <dbReference type="ARBA" id="ARBA00022927"/>
    </source>
</evidence>
<dbReference type="Pfam" id="PF02416">
    <property type="entry name" value="TatA_B_E"/>
    <property type="match status" value="1"/>
</dbReference>
<keyword evidence="3 9" id="KW-1003">Cell membrane</keyword>
<dbReference type="Gene3D" id="1.20.5.3310">
    <property type="match status" value="1"/>
</dbReference>
<evidence type="ECO:0000313" key="10">
    <source>
        <dbReference type="EMBL" id="PPI88366.1"/>
    </source>
</evidence>
<dbReference type="PANTHER" id="PTHR42982">
    <property type="entry name" value="SEC-INDEPENDENT PROTEIN TRANSLOCASE PROTEIN TATA"/>
    <property type="match status" value="1"/>
</dbReference>
<evidence type="ECO:0000256" key="3">
    <source>
        <dbReference type="ARBA" id="ARBA00022475"/>
    </source>
</evidence>
<name>A0A2P5T1C7_9GAMM</name>
<gene>
    <name evidence="9" type="primary">tatA</name>
    <name evidence="10" type="ORF">CRV09_03470</name>
</gene>
<sequence length="79" mass="9016">MDGISVWQLLIIAIIVVLLFGTDKLRTLGADLGSSIRDFKKAMNEDDDKQKEKSDIFNEQIIIDKSKNKFNNTKTNKDE</sequence>
<dbReference type="GO" id="GO:0008320">
    <property type="term" value="F:protein transmembrane transporter activity"/>
    <property type="evidence" value="ECO:0007669"/>
    <property type="project" value="UniProtKB-UniRule"/>
</dbReference>
<keyword evidence="5 9" id="KW-0653">Protein transport</keyword>
<keyword evidence="8 9" id="KW-0472">Membrane</keyword>
<accession>A0A2P5T1C7</accession>
<evidence type="ECO:0000256" key="1">
    <source>
        <dbReference type="ARBA" id="ARBA00004162"/>
    </source>
</evidence>
<dbReference type="HAMAP" id="MF_00236">
    <property type="entry name" value="TatA_E"/>
    <property type="match status" value="1"/>
</dbReference>
<comment type="function">
    <text evidence="9">Part of the twin-arginine translocation (Tat) system that transports large folded proteins containing a characteristic twin-arginine motif in their signal peptide across membranes. TatA could form the protein-conducting channel of the Tat system.</text>
</comment>
<keyword evidence="7 9" id="KW-0811">Translocation</keyword>
<dbReference type="AlphaFoldDB" id="A0A2P5T1C7"/>
<keyword evidence="6 9" id="KW-1133">Transmembrane helix</keyword>
<evidence type="ECO:0000256" key="9">
    <source>
        <dbReference type="HAMAP-Rule" id="MF_00236"/>
    </source>
</evidence>
<dbReference type="EMBL" id="PDKR01000006">
    <property type="protein sequence ID" value="PPI88366.1"/>
    <property type="molecule type" value="Genomic_DNA"/>
</dbReference>
<evidence type="ECO:0000256" key="6">
    <source>
        <dbReference type="ARBA" id="ARBA00022989"/>
    </source>
</evidence>
<dbReference type="InterPro" id="IPR003369">
    <property type="entry name" value="TatA/B/E"/>
</dbReference>
<dbReference type="InterPro" id="IPR006312">
    <property type="entry name" value="TatA/E"/>
</dbReference>
<proteinExistence type="inferred from homology"/>